<accession>A0A380RVZ3</accession>
<dbReference type="Proteomes" id="UP000255423">
    <property type="component" value="Unassembled WGS sequence"/>
</dbReference>
<dbReference type="EMBL" id="UHJL01000001">
    <property type="protein sequence ID" value="SUQ19455.1"/>
    <property type="molecule type" value="Genomic_DNA"/>
</dbReference>
<reference evidence="1 2" key="1">
    <citation type="submission" date="2017-08" db="EMBL/GenBank/DDBJ databases">
        <authorList>
            <person name="de Groot N.N."/>
        </authorList>
    </citation>
    <scope>NUCLEOTIDE SEQUENCE [LARGE SCALE GENOMIC DNA]</scope>
    <source>
        <strain evidence="1 2">HM2</strain>
    </source>
</reference>
<evidence type="ECO:0000313" key="2">
    <source>
        <dbReference type="Proteomes" id="UP000255423"/>
    </source>
</evidence>
<evidence type="ECO:0000313" key="1">
    <source>
        <dbReference type="EMBL" id="SUQ19455.1"/>
    </source>
</evidence>
<dbReference type="Gene3D" id="3.90.930.1">
    <property type="match status" value="1"/>
</dbReference>
<organism evidence="1 2">
    <name type="scientific">Fibrobacter succinogenes</name>
    <name type="common">Bacteroides succinogenes</name>
    <dbReference type="NCBI Taxonomy" id="833"/>
    <lineage>
        <taxon>Bacteria</taxon>
        <taxon>Pseudomonadati</taxon>
        <taxon>Fibrobacterota</taxon>
        <taxon>Fibrobacteria</taxon>
        <taxon>Fibrobacterales</taxon>
        <taxon>Fibrobacteraceae</taxon>
        <taxon>Fibrobacter</taxon>
    </lineage>
</organism>
<proteinExistence type="predicted"/>
<dbReference type="AlphaFoldDB" id="A0A380RVZ3"/>
<dbReference type="RefSeq" id="WP_109572086.1">
    <property type="nucleotide sequence ID" value="NZ_UHJL01000001.1"/>
</dbReference>
<sequence>MFSRIFEKWSVFLLLAFSLSFSCDGRSSCEGGCAIFLNILDLKNNPKMAELFASIDDSLYARKMNHKYQDPEPDGLEGLCGCDPGGIFLESRHVDLMDSGWHFNSCGNPDSIVKLQTYSSSIPEVSYIVESNSILSRNIETLKRFLKDEGCIVDSVYEISAAELTPENAKKGIYATSINVLNRDVVVPKNVRVLKTYHPNGKLAQKIQFEQGKRNGTEMRYFPHGKKYKVTNFKDGLRHGTEIEYYESGYKKYEEPYRNGKLHGIKKYYDEKGRVWAKQKYVDDVEISSERVKK</sequence>
<protein>
    <submittedName>
        <fullName evidence="1">MORN repeat variant</fullName>
    </submittedName>
</protein>
<dbReference type="InterPro" id="IPR011652">
    <property type="entry name" value="MORN_2"/>
</dbReference>
<name>A0A380RVZ3_FIBSU</name>
<gene>
    <name evidence="1" type="ORF">SAMN05661053_0687</name>
</gene>
<dbReference type="SUPFAM" id="SSF82185">
    <property type="entry name" value="Histone H3 K4-specific methyltransferase SET7/9 N-terminal domain"/>
    <property type="match status" value="1"/>
</dbReference>
<dbReference type="Pfam" id="PF07661">
    <property type="entry name" value="MORN_2"/>
    <property type="match status" value="2"/>
</dbReference>
<dbReference type="PROSITE" id="PS51257">
    <property type="entry name" value="PROKAR_LIPOPROTEIN"/>
    <property type="match status" value="1"/>
</dbReference>